<reference evidence="1 2" key="1">
    <citation type="submission" date="2016-12" db="EMBL/GenBank/DDBJ databases">
        <title>Genomic comparison of strains in the 'Actinomyces naeslundii' group.</title>
        <authorList>
            <person name="Mughal S.R."/>
            <person name="Do T."/>
            <person name="Gilbert S.C."/>
            <person name="Witherden E.A."/>
            <person name="Didelot X."/>
            <person name="Beighton D."/>
        </authorList>
    </citation>
    <scope>NUCLEOTIDE SEQUENCE [LARGE SCALE GENOMIC DNA]</scope>
    <source>
        <strain evidence="1 2">P6N</strain>
    </source>
</reference>
<proteinExistence type="predicted"/>
<dbReference type="RefSeq" id="WP_075417219.1">
    <property type="nucleotide sequence ID" value="NZ_MSKL01000005.1"/>
</dbReference>
<accession>A0A1Q8VS68</accession>
<comment type="caution">
    <text evidence="1">The sequence shown here is derived from an EMBL/GenBank/DDBJ whole genome shotgun (WGS) entry which is preliminary data.</text>
</comment>
<gene>
    <name evidence="1" type="ORF">BKH28_01755</name>
</gene>
<dbReference type="Proteomes" id="UP000186394">
    <property type="component" value="Unassembled WGS sequence"/>
</dbReference>
<sequence length="525" mass="54873">MRQLVPIPIPSEKGVLVHTPPSLPAGLRRRILGVAIALPLLTVGAVAAPVSAAVPTATPDTGITAEGRYHPAGTGCHGSDNADSCLSWGVRVPSTVAPNSSTTVTIEADSVPGQWTWSCPSPDGDRVAGTSAFYIDKGKDEPASKLADSGLGFFDHLYYNQKGDSAGSVTAASCTPEHLSLTYEVNFDAAWDQSSYLDLDLGTTVVAPGADARSYTFSPKITTSAGSLVLTPTATAHKPAASAAHATVSTKEVAVDGAAKDTSRFTMTARNDSTTPLSNFTISAGRSRGQAQVTALTCDLTAFGGKVVSATGPAENLTVSSGTAKVPQGKDIACQVDLSGIVGRNRVKAALTTDGQTFSSDYTKDRPISEVKVQPTDRDVEATPTGTYEVEVGYSVTFTNTTDADGQTSNIVLHPRVPAGFTLKYVWGSGVPWWISMDDYAIQPDGSVPLSTEDTLHAHSSTTMTFTTFYEVNAESVTEDTWKALGTCDPRDPSKGLTTQIDIVGSDGIEPGTYSTCTTVTRTKN</sequence>
<organism evidence="1 2">
    <name type="scientific">Actinomyces oris</name>
    <dbReference type="NCBI Taxonomy" id="544580"/>
    <lineage>
        <taxon>Bacteria</taxon>
        <taxon>Bacillati</taxon>
        <taxon>Actinomycetota</taxon>
        <taxon>Actinomycetes</taxon>
        <taxon>Actinomycetales</taxon>
        <taxon>Actinomycetaceae</taxon>
        <taxon>Actinomyces</taxon>
    </lineage>
</organism>
<protein>
    <submittedName>
        <fullName evidence="1">Uncharacterized protein</fullName>
    </submittedName>
</protein>
<name>A0A1Q8VS68_9ACTO</name>
<dbReference type="EMBL" id="MSKL01000005">
    <property type="protein sequence ID" value="OLO50926.1"/>
    <property type="molecule type" value="Genomic_DNA"/>
</dbReference>
<evidence type="ECO:0000313" key="1">
    <source>
        <dbReference type="EMBL" id="OLO50926.1"/>
    </source>
</evidence>
<evidence type="ECO:0000313" key="2">
    <source>
        <dbReference type="Proteomes" id="UP000186394"/>
    </source>
</evidence>
<dbReference type="AlphaFoldDB" id="A0A1Q8VS68"/>